<gene>
    <name evidence="3" type="ORF">G2W53_018272</name>
</gene>
<feature type="region of interest" description="Disordered" evidence="2">
    <location>
        <begin position="67"/>
        <end position="106"/>
    </location>
</feature>
<feature type="compositionally biased region" description="Basic and acidic residues" evidence="2">
    <location>
        <begin position="67"/>
        <end position="76"/>
    </location>
</feature>
<keyword evidence="3" id="KW-0436">Ligase</keyword>
<dbReference type="Proteomes" id="UP000634136">
    <property type="component" value="Unassembled WGS sequence"/>
</dbReference>
<dbReference type="GO" id="GO:0016874">
    <property type="term" value="F:ligase activity"/>
    <property type="evidence" value="ECO:0007669"/>
    <property type="project" value="UniProtKB-KW"/>
</dbReference>
<keyword evidence="4" id="KW-1185">Reference proteome</keyword>
<reference evidence="3" key="1">
    <citation type="submission" date="2020-09" db="EMBL/GenBank/DDBJ databases">
        <title>Genome-Enabled Discovery of Anthraquinone Biosynthesis in Senna tora.</title>
        <authorList>
            <person name="Kang S.-H."/>
            <person name="Pandey R.P."/>
            <person name="Lee C.-M."/>
            <person name="Sim J.-S."/>
            <person name="Jeong J.-T."/>
            <person name="Choi B.-S."/>
            <person name="Jung M."/>
            <person name="Ginzburg D."/>
            <person name="Zhao K."/>
            <person name="Won S.Y."/>
            <person name="Oh T.-J."/>
            <person name="Yu Y."/>
            <person name="Kim N.-H."/>
            <person name="Lee O.R."/>
            <person name="Lee T.-H."/>
            <person name="Bashyal P."/>
            <person name="Kim T.-S."/>
            <person name="Lee W.-H."/>
            <person name="Kawkins C."/>
            <person name="Kim C.-K."/>
            <person name="Kim J.S."/>
            <person name="Ahn B.O."/>
            <person name="Rhee S.Y."/>
            <person name="Sohng J.K."/>
        </authorList>
    </citation>
    <scope>NUCLEOTIDE SEQUENCE</scope>
    <source>
        <tissue evidence="3">Leaf</tissue>
    </source>
</reference>
<protein>
    <submittedName>
        <fullName evidence="3">DNA ligase 1-like</fullName>
    </submittedName>
</protein>
<feature type="compositionally biased region" description="Basic and acidic residues" evidence="2">
    <location>
        <begin position="83"/>
        <end position="102"/>
    </location>
</feature>
<sequence>MPSTKTLESKIADYLENSSIDEEIEEEIITKTKMMTLEKESDDESSERESLESFILETKVTQDKDRYQIVESKTEEGTASGVKNEDQLRENMEIDKKEEKPKLKSQTNKYYISDRKEINKFEPRDNFQEGLSINGIYLNIDCDIDPGTKISQWVIENKTVALAQGMSVETALEFFLNTTKGHAAKFLHGLGEENIELYFGTSGSIDELAKKLENTLWWEFTGTELRQTPEQYRAEAQKEAIKKLNRLMLCNLCYIDEYICSFKEIFYKEMELTFKTEVLKELEDLKEVKQSLQQGLRQVQEAFLDIVPKMECVLSMYKVYDARISSITKKIMESPEYELEPELNSDSVLIKTSEIQEMIDELELHQKKKEIPSPVTRCVTDKMETDSVSDKMDISSPPLHREKRHFEPQLKCYKKEAKEAIVPAKRTVKASTGESSEIKPQISVNPKLQTLKISFEKEFVHKEDSFPLLKEEQKLAFEADYRDICQIIYSENSETIDTGFLIDFKSEFPKVVIHDADKMSGALIKSLYDLGYVSRIYFKDPKVLKFLPKPIEDAVLKFKFAGDTKMVTCLKIWKASPEYTANNGELVEISPARQLNMKFKKEKSDVPEINADFIARRRAFSLVEYWRALSKRVIQGNGWTYTVSEKLVVMCHKEKPFQEPVLKQLAAFVRKIELLQVAGSANTRRYLCQYLQKEEESTHKCNYCRQDKGIAPK</sequence>
<dbReference type="OrthoDB" id="1742911at2759"/>
<feature type="coiled-coil region" evidence="1">
    <location>
        <begin position="275"/>
        <end position="302"/>
    </location>
</feature>
<keyword evidence="1" id="KW-0175">Coiled coil</keyword>
<evidence type="ECO:0000313" key="4">
    <source>
        <dbReference type="Proteomes" id="UP000634136"/>
    </source>
</evidence>
<evidence type="ECO:0000313" key="3">
    <source>
        <dbReference type="EMBL" id="KAF7827108.1"/>
    </source>
</evidence>
<feature type="region of interest" description="Disordered" evidence="2">
    <location>
        <begin position="31"/>
        <end position="55"/>
    </location>
</feature>
<dbReference type="AlphaFoldDB" id="A0A834TRQ6"/>
<organism evidence="3 4">
    <name type="scientific">Senna tora</name>
    <dbReference type="NCBI Taxonomy" id="362788"/>
    <lineage>
        <taxon>Eukaryota</taxon>
        <taxon>Viridiplantae</taxon>
        <taxon>Streptophyta</taxon>
        <taxon>Embryophyta</taxon>
        <taxon>Tracheophyta</taxon>
        <taxon>Spermatophyta</taxon>
        <taxon>Magnoliopsida</taxon>
        <taxon>eudicotyledons</taxon>
        <taxon>Gunneridae</taxon>
        <taxon>Pentapetalae</taxon>
        <taxon>rosids</taxon>
        <taxon>fabids</taxon>
        <taxon>Fabales</taxon>
        <taxon>Fabaceae</taxon>
        <taxon>Caesalpinioideae</taxon>
        <taxon>Cassia clade</taxon>
        <taxon>Senna</taxon>
    </lineage>
</organism>
<accession>A0A834TRQ6</accession>
<evidence type="ECO:0000256" key="2">
    <source>
        <dbReference type="SAM" id="MobiDB-lite"/>
    </source>
</evidence>
<name>A0A834TRQ6_9FABA</name>
<proteinExistence type="predicted"/>
<dbReference type="EMBL" id="JAAIUW010000006">
    <property type="protein sequence ID" value="KAF7827108.1"/>
    <property type="molecule type" value="Genomic_DNA"/>
</dbReference>
<comment type="caution">
    <text evidence="3">The sequence shown here is derived from an EMBL/GenBank/DDBJ whole genome shotgun (WGS) entry which is preliminary data.</text>
</comment>
<evidence type="ECO:0000256" key="1">
    <source>
        <dbReference type="SAM" id="Coils"/>
    </source>
</evidence>